<evidence type="ECO:0000313" key="3">
    <source>
        <dbReference type="Proteomes" id="UP001221142"/>
    </source>
</evidence>
<keyword evidence="3" id="KW-1185">Reference proteome</keyword>
<dbReference type="EMBL" id="JARKIF010000011">
    <property type="protein sequence ID" value="KAJ7627213.1"/>
    <property type="molecule type" value="Genomic_DNA"/>
</dbReference>
<protein>
    <submittedName>
        <fullName evidence="2">Uncharacterized protein</fullName>
    </submittedName>
</protein>
<organism evidence="2 3">
    <name type="scientific">Roridomyces roridus</name>
    <dbReference type="NCBI Taxonomy" id="1738132"/>
    <lineage>
        <taxon>Eukaryota</taxon>
        <taxon>Fungi</taxon>
        <taxon>Dikarya</taxon>
        <taxon>Basidiomycota</taxon>
        <taxon>Agaricomycotina</taxon>
        <taxon>Agaricomycetes</taxon>
        <taxon>Agaricomycetidae</taxon>
        <taxon>Agaricales</taxon>
        <taxon>Marasmiineae</taxon>
        <taxon>Mycenaceae</taxon>
        <taxon>Roridomyces</taxon>
    </lineage>
</organism>
<reference evidence="2" key="1">
    <citation type="submission" date="2023-03" db="EMBL/GenBank/DDBJ databases">
        <title>Massive genome expansion in bonnet fungi (Mycena s.s.) driven by repeated elements and novel gene families across ecological guilds.</title>
        <authorList>
            <consortium name="Lawrence Berkeley National Laboratory"/>
            <person name="Harder C.B."/>
            <person name="Miyauchi S."/>
            <person name="Viragh M."/>
            <person name="Kuo A."/>
            <person name="Thoen E."/>
            <person name="Andreopoulos B."/>
            <person name="Lu D."/>
            <person name="Skrede I."/>
            <person name="Drula E."/>
            <person name="Henrissat B."/>
            <person name="Morin E."/>
            <person name="Kohler A."/>
            <person name="Barry K."/>
            <person name="LaButti K."/>
            <person name="Morin E."/>
            <person name="Salamov A."/>
            <person name="Lipzen A."/>
            <person name="Mereny Z."/>
            <person name="Hegedus B."/>
            <person name="Baldrian P."/>
            <person name="Stursova M."/>
            <person name="Weitz H."/>
            <person name="Taylor A."/>
            <person name="Grigoriev I.V."/>
            <person name="Nagy L.G."/>
            <person name="Martin F."/>
            <person name="Kauserud H."/>
        </authorList>
    </citation>
    <scope>NUCLEOTIDE SEQUENCE</scope>
    <source>
        <strain evidence="2">9284</strain>
    </source>
</reference>
<proteinExistence type="predicted"/>
<gene>
    <name evidence="2" type="ORF">FB45DRAFT_868449</name>
</gene>
<sequence length="736" mass="77577">MPGALCRFVWQALKQLADGLRHPQGHWTICVDAATSLPACYPPLTPFHAASSSQPRECFQDTIPFPPTAKPSTYKPHLRHLPAPRAPFGCLLRSIGVSTSKRFHNVTAPNAPLAATLLTYGTSPTSVLPWHLHALAGLTTSTSLASATLPSSRKLGGACHIGAPARIGSPSFPSSTKRREIRGAIAGGEECGGGVGRGSEVYLQRAASIITLLEMREGRVRRVGGEEVVSAGVPGTLGGEEGEEVDYGTLGVEFCEGPPHPNEFLSRFSGVIWSTNTVSFERRSTSHTDSYFGYNLLAGCQAINSSPTQQCSALLGMSFEALHASSDPLFNSFGLKQVESRILSNINPPVTEPSRHSLFVPSHPLRTSSIILPSPTRVEPCYCASINKRPANGRKCARGLTADANADSPEDALKEGRPRGRESEEGEGEGEVNAGAAGCASTTVAALAWTKADGRGYAGGATPTATHQRTLQVKDSRRLEGGGRREEGGGDAVDGVDGVEGVADDGLEGMDQSLCLHPQSGGGGVPSGRSEAVVRAYLKQECGGGAGSGPPGVWYADSVAVDGNTGFAKILLRENSGGCVQGPNGGRETVKQRWRRRRRPFLDLSAGVRVPERARMVREKQAHSALERGLAEGCQSGDDGGGVEQGGASRLGTIDPPLCRCRLLGTLHVNILSYPLGPGGASGRNLDHWFLRAPLYLSDARSKSDDSLEADPVRKNSRWTSTVAAAIHSLLTTSLV</sequence>
<feature type="region of interest" description="Disordered" evidence="1">
    <location>
        <begin position="459"/>
        <end position="497"/>
    </location>
</feature>
<evidence type="ECO:0000256" key="1">
    <source>
        <dbReference type="SAM" id="MobiDB-lite"/>
    </source>
</evidence>
<feature type="compositionally biased region" description="Basic and acidic residues" evidence="1">
    <location>
        <begin position="472"/>
        <end position="488"/>
    </location>
</feature>
<name>A0AAD7BPW0_9AGAR</name>
<dbReference type="Proteomes" id="UP001221142">
    <property type="component" value="Unassembled WGS sequence"/>
</dbReference>
<evidence type="ECO:0000313" key="2">
    <source>
        <dbReference type="EMBL" id="KAJ7627213.1"/>
    </source>
</evidence>
<feature type="region of interest" description="Disordered" evidence="1">
    <location>
        <begin position="400"/>
        <end position="436"/>
    </location>
</feature>
<dbReference type="AlphaFoldDB" id="A0AAD7BPW0"/>
<comment type="caution">
    <text evidence="2">The sequence shown here is derived from an EMBL/GenBank/DDBJ whole genome shotgun (WGS) entry which is preliminary data.</text>
</comment>
<feature type="compositionally biased region" description="Basic and acidic residues" evidence="1">
    <location>
        <begin position="411"/>
        <end position="423"/>
    </location>
</feature>
<accession>A0AAD7BPW0</accession>